<accession>A0A1A9MXP7</accession>
<dbReference type="EMBL" id="LXKA01000382">
    <property type="protein sequence ID" value="OAJ52184.1"/>
    <property type="molecule type" value="Genomic_DNA"/>
</dbReference>
<feature type="signal peptide" evidence="1">
    <location>
        <begin position="1"/>
        <end position="33"/>
    </location>
</feature>
<dbReference type="Proteomes" id="UP000078116">
    <property type="component" value="Unassembled WGS sequence"/>
</dbReference>
<evidence type="ECO:0000313" key="2">
    <source>
        <dbReference type="EMBL" id="OAJ52184.1"/>
    </source>
</evidence>
<comment type="caution">
    <text evidence="2">The sequence shown here is derived from an EMBL/GenBank/DDBJ whole genome shotgun (WGS) entry which is preliminary data.</text>
</comment>
<gene>
    <name evidence="3" type="ORF">A6V36_18915</name>
    <name evidence="2" type="ORF">A6V37_11095</name>
</gene>
<evidence type="ECO:0000256" key="1">
    <source>
        <dbReference type="SAM" id="SignalP"/>
    </source>
</evidence>
<feature type="chain" id="PRO_5008393271" description="Superoxide dismutase" evidence="1">
    <location>
        <begin position="34"/>
        <end position="364"/>
    </location>
</feature>
<protein>
    <recommendedName>
        <fullName evidence="6">Superoxide dismutase</fullName>
    </recommendedName>
</protein>
<name>A0A1A9MXP7_9BURK</name>
<dbReference type="OrthoDB" id="3078195at2"/>
<evidence type="ECO:0000313" key="3">
    <source>
        <dbReference type="EMBL" id="OAJ63550.1"/>
    </source>
</evidence>
<reference evidence="4 5" key="1">
    <citation type="submission" date="2016-04" db="EMBL/GenBank/DDBJ databases">
        <title>Reclassification of Paraburkholderia panaciterrae (Farh et al. 2015) Dobritsa &amp; Samadpour 2016 as a later homotypic synonym of Paraburkholderia ginsengiterrae (Farh et al. 2015) Dobritsa &amp; Samadpour 2016.</title>
        <authorList>
            <person name="Dobritsa A.P."/>
            <person name="Kutumbaka K."/>
            <person name="Samadpour M."/>
        </authorList>
    </citation>
    <scope>NUCLEOTIDE SEQUENCE [LARGE SCALE GENOMIC DNA]</scope>
    <source>
        <strain evidence="2 5">DCY85</strain>
        <strain evidence="3 4">DCY85-1</strain>
    </source>
</reference>
<dbReference type="EMBL" id="LXJZ01000020">
    <property type="protein sequence ID" value="OAJ63550.1"/>
    <property type="molecule type" value="Genomic_DNA"/>
</dbReference>
<dbReference type="STRING" id="1462993.A6V36_18915"/>
<proteinExistence type="predicted"/>
<dbReference type="Proteomes" id="UP000077961">
    <property type="component" value="Unassembled WGS sequence"/>
</dbReference>
<dbReference type="AlphaFoldDB" id="A0A1A9MXP7"/>
<organism evidence="2 5">
    <name type="scientific">Paraburkholderia ginsengiterrae</name>
    <dbReference type="NCBI Taxonomy" id="1462993"/>
    <lineage>
        <taxon>Bacteria</taxon>
        <taxon>Pseudomonadati</taxon>
        <taxon>Pseudomonadota</taxon>
        <taxon>Betaproteobacteria</taxon>
        <taxon>Burkholderiales</taxon>
        <taxon>Burkholderiaceae</taxon>
        <taxon>Paraburkholderia</taxon>
    </lineage>
</organism>
<sequence length="364" mass="38062">MPSIRPVYAVSSIFSRTAFVFTALCFAAGAADAQDSAAKKPIVTPGFNLSVFAKGTGGLVTAPDSLAVLDGHVWVGYANSGAPDGTNGAMSVIVEYSPDGSVLKTYQVTGHNDGLKVNPYTREIWAMQNEDANPNLVIINPATGQASKPYTFAKTLHGGGYDDIVFKDGQAYFSASNPTLNASGKNMGPAIVRVLHLDANNYTVDVTPVMRGSLDASDIPFGTVATLNLTDPDSMTLTPSGDVLLDDQGDAQLVLLRSSGGEPRVQYLPLLGNVQVDDTVFATANRGYLLVSDTKANTVYKISANVWQRDAAFSASTGVAAAGTTPAVPGYVGQLDMHSGALLPLVTNLASPHGMVFVPTENQQ</sequence>
<keyword evidence="4" id="KW-1185">Reference proteome</keyword>
<dbReference type="SUPFAM" id="SSF63825">
    <property type="entry name" value="YWTD domain"/>
    <property type="match status" value="1"/>
</dbReference>
<keyword evidence="1" id="KW-0732">Signal</keyword>
<dbReference type="RefSeq" id="WP_064265215.1">
    <property type="nucleotide sequence ID" value="NZ_LXJZ01000020.1"/>
</dbReference>
<evidence type="ECO:0008006" key="6">
    <source>
        <dbReference type="Google" id="ProtNLM"/>
    </source>
</evidence>
<evidence type="ECO:0000313" key="4">
    <source>
        <dbReference type="Proteomes" id="UP000077961"/>
    </source>
</evidence>
<evidence type="ECO:0000313" key="5">
    <source>
        <dbReference type="Proteomes" id="UP000078116"/>
    </source>
</evidence>